<organism evidence="2">
    <name type="scientific">Fonticula alba</name>
    <name type="common">Slime mold</name>
    <dbReference type="NCBI Taxonomy" id="691883"/>
    <lineage>
        <taxon>Eukaryota</taxon>
        <taxon>Rotosphaerida</taxon>
        <taxon>Fonticulaceae</taxon>
        <taxon>Fonticula</taxon>
    </lineage>
</organism>
<name>A0A058ZE15_FONAL</name>
<sequence length="338" mass="34602">MHPNATTAGNPPPPRMMPGDRAGEYDPPQHWDPHRSGQQTNPADWWQSTAGRAAARSRGRPWCRRPPEWPPSRPAPPGQPAAVTPDAAPGPAEIAPPSACPTLEPAHDRPLAAGPAPRTVADSADANDSIPGAGAGWFARRPPDWPPGPSVAAPGSTGAAPCEHACPAGRPSRQPGCATGPSLPRPWWWPSRRRWSIRAFDLPASAPARRGPAVHAASRHGDAGVGPNPPGAARCAGEVAPSRPGRHRAHAPPPDGLRPHRAPTAGHPPAGGQTVAALGFGPPDGPAAAGPHREPPAAGTIPRRSCLAKVAPPAGRPPGPGPCVRGPPVFRAKVAPAV</sequence>
<keyword evidence="3" id="KW-1185">Reference proteome</keyword>
<dbReference type="STRING" id="691883.A0A058ZE15"/>
<dbReference type="Proteomes" id="UP000030693">
    <property type="component" value="Unassembled WGS sequence"/>
</dbReference>
<feature type="compositionally biased region" description="Basic and acidic residues" evidence="1">
    <location>
        <begin position="21"/>
        <end position="35"/>
    </location>
</feature>
<gene>
    <name evidence="2" type="ORF">H696_01125</name>
</gene>
<dbReference type="AlphaFoldDB" id="A0A058ZE15"/>
<protein>
    <submittedName>
        <fullName evidence="2">Uncharacterized protein</fullName>
    </submittedName>
</protein>
<dbReference type="EMBL" id="KB932202">
    <property type="protein sequence ID" value="KCV71702.1"/>
    <property type="molecule type" value="Genomic_DNA"/>
</dbReference>
<feature type="region of interest" description="Disordered" evidence="1">
    <location>
        <begin position="206"/>
        <end position="300"/>
    </location>
</feature>
<evidence type="ECO:0000313" key="3">
    <source>
        <dbReference type="Proteomes" id="UP000030693"/>
    </source>
</evidence>
<accession>A0A058ZE15</accession>
<feature type="compositionally biased region" description="Polar residues" evidence="1">
    <location>
        <begin position="36"/>
        <end position="49"/>
    </location>
</feature>
<evidence type="ECO:0000313" key="2">
    <source>
        <dbReference type="EMBL" id="KCV71702.1"/>
    </source>
</evidence>
<feature type="compositionally biased region" description="Low complexity" evidence="1">
    <location>
        <begin position="276"/>
        <end position="290"/>
    </location>
</feature>
<dbReference type="RefSeq" id="XP_009493280.1">
    <property type="nucleotide sequence ID" value="XM_009495005.1"/>
</dbReference>
<dbReference type="GeneID" id="20525850"/>
<feature type="compositionally biased region" description="Pro residues" evidence="1">
    <location>
        <begin position="68"/>
        <end position="79"/>
    </location>
</feature>
<reference evidence="2" key="1">
    <citation type="submission" date="2013-04" db="EMBL/GenBank/DDBJ databases">
        <title>The Genome Sequence of Fonticula alba ATCC 38817.</title>
        <authorList>
            <consortium name="The Broad Institute Genomics Platform"/>
            <person name="Russ C."/>
            <person name="Cuomo C."/>
            <person name="Burger G."/>
            <person name="Gray M.W."/>
            <person name="Holland P.W.H."/>
            <person name="King N."/>
            <person name="Lang F.B.F."/>
            <person name="Roger A.J."/>
            <person name="Ruiz-Trillo I."/>
            <person name="Brown M."/>
            <person name="Walker B."/>
            <person name="Young S."/>
            <person name="Zeng Q."/>
            <person name="Gargeya S."/>
            <person name="Fitzgerald M."/>
            <person name="Haas B."/>
            <person name="Abouelleil A."/>
            <person name="Allen A.W."/>
            <person name="Alvarado L."/>
            <person name="Arachchi H.M."/>
            <person name="Berlin A.M."/>
            <person name="Chapman S.B."/>
            <person name="Gainer-Dewar J."/>
            <person name="Goldberg J."/>
            <person name="Griggs A."/>
            <person name="Gujja S."/>
            <person name="Hansen M."/>
            <person name="Howarth C."/>
            <person name="Imamovic A."/>
            <person name="Ireland A."/>
            <person name="Larimer J."/>
            <person name="McCowan C."/>
            <person name="Murphy C."/>
            <person name="Pearson M."/>
            <person name="Poon T.W."/>
            <person name="Priest M."/>
            <person name="Roberts A."/>
            <person name="Saif S."/>
            <person name="Shea T."/>
            <person name="Sisk P."/>
            <person name="Sykes S."/>
            <person name="Wortman J."/>
            <person name="Nusbaum C."/>
            <person name="Birren B."/>
        </authorList>
    </citation>
    <scope>NUCLEOTIDE SEQUENCE [LARGE SCALE GENOMIC DNA]</scope>
    <source>
        <strain evidence="2">ATCC 38817</strain>
    </source>
</reference>
<proteinExistence type="predicted"/>
<feature type="region of interest" description="Disordered" evidence="1">
    <location>
        <begin position="1"/>
        <end position="185"/>
    </location>
</feature>
<evidence type="ECO:0000256" key="1">
    <source>
        <dbReference type="SAM" id="MobiDB-lite"/>
    </source>
</evidence>